<protein>
    <submittedName>
        <fullName evidence="1">Uncharacterized protein</fullName>
    </submittedName>
</protein>
<dbReference type="Proteomes" id="UP000663843">
    <property type="component" value="Unassembled WGS sequence"/>
</dbReference>
<gene>
    <name evidence="1" type="ORF">RDB_LOCUS73384</name>
</gene>
<evidence type="ECO:0000313" key="2">
    <source>
        <dbReference type="Proteomes" id="UP000663843"/>
    </source>
</evidence>
<sequence length="99" mass="10913">MGNPTRRQWTKTNPMGMLHRSPAHRRTRTILTISPIMDLLLVNNNGHNHNPTHSKVNPGSINNPGTVSSPAMAIIPEDSTGLACDVIFISVLWYDSNTL</sequence>
<evidence type="ECO:0000313" key="1">
    <source>
        <dbReference type="EMBL" id="CAE6439275.1"/>
    </source>
</evidence>
<proteinExistence type="predicted"/>
<organism evidence="1 2">
    <name type="scientific">Rhizoctonia solani</name>
    <dbReference type="NCBI Taxonomy" id="456999"/>
    <lineage>
        <taxon>Eukaryota</taxon>
        <taxon>Fungi</taxon>
        <taxon>Dikarya</taxon>
        <taxon>Basidiomycota</taxon>
        <taxon>Agaricomycotina</taxon>
        <taxon>Agaricomycetes</taxon>
        <taxon>Cantharellales</taxon>
        <taxon>Ceratobasidiaceae</taxon>
        <taxon>Rhizoctonia</taxon>
    </lineage>
</organism>
<comment type="caution">
    <text evidence="1">The sequence shown here is derived from an EMBL/GenBank/DDBJ whole genome shotgun (WGS) entry which is preliminary data.</text>
</comment>
<reference evidence="1" key="1">
    <citation type="submission" date="2021-01" db="EMBL/GenBank/DDBJ databases">
        <authorList>
            <person name="Kaushik A."/>
        </authorList>
    </citation>
    <scope>NUCLEOTIDE SEQUENCE</scope>
    <source>
        <strain evidence="1">AG2-2IIIB</strain>
    </source>
</reference>
<name>A0A8H2Y0X4_9AGAM</name>
<accession>A0A8H2Y0X4</accession>
<dbReference type="AlphaFoldDB" id="A0A8H2Y0X4"/>
<dbReference type="EMBL" id="CAJMWT010002306">
    <property type="protein sequence ID" value="CAE6439275.1"/>
    <property type="molecule type" value="Genomic_DNA"/>
</dbReference>